<comment type="caution">
    <text evidence="3">The sequence shown here is derived from an EMBL/GenBank/DDBJ whole genome shotgun (WGS) entry which is preliminary data.</text>
</comment>
<gene>
    <name evidence="3" type="ORF">JOC49_002369</name>
</gene>
<evidence type="ECO:0000256" key="1">
    <source>
        <dbReference type="ARBA" id="ARBA00023002"/>
    </source>
</evidence>
<dbReference type="InterPro" id="IPR002869">
    <property type="entry name" value="Pyrv_flavodox_OxRed_cen"/>
</dbReference>
<feature type="domain" description="Pyruvate/ketoisovalerate oxidoreductase catalytic" evidence="2">
    <location>
        <begin position="12"/>
        <end position="177"/>
    </location>
</feature>
<keyword evidence="1 3" id="KW-0560">Oxidoreductase</keyword>
<dbReference type="Proteomes" id="UP000767854">
    <property type="component" value="Unassembled WGS sequence"/>
</dbReference>
<name>A0ABS2MTS3_9FIRM</name>
<dbReference type="EC" id="1.2.7.3" evidence="3"/>
<evidence type="ECO:0000313" key="4">
    <source>
        <dbReference type="Proteomes" id="UP000767854"/>
    </source>
</evidence>
<organism evidence="3 4">
    <name type="scientific">Fusibacter tunisiensis</name>
    <dbReference type="NCBI Taxonomy" id="1008308"/>
    <lineage>
        <taxon>Bacteria</taxon>
        <taxon>Bacillati</taxon>
        <taxon>Bacillota</taxon>
        <taxon>Clostridia</taxon>
        <taxon>Eubacteriales</taxon>
        <taxon>Eubacteriales Family XII. Incertae Sedis</taxon>
        <taxon>Fusibacter</taxon>
    </lineage>
</organism>
<sequence>MLNERIICAGFGGQGVMLMGQLISYAGMLEDKEVSWLPSYGPEMRGGTANCSVMVSSKPIGSPVIANDATAAIIMNLPSLDKFEVEVLPEGNLLINSSLIERKTKRTDLHVYYIPANDLAVELGNAKVANMIMLGAYLELTKIVSVESVMAALKKTFGESKAHLLKINEEALKKGAEAVTQ</sequence>
<evidence type="ECO:0000259" key="2">
    <source>
        <dbReference type="Pfam" id="PF01558"/>
    </source>
</evidence>
<dbReference type="Gene3D" id="3.40.920.10">
    <property type="entry name" value="Pyruvate-ferredoxin oxidoreductase, PFOR, domain III"/>
    <property type="match status" value="1"/>
</dbReference>
<dbReference type="SUPFAM" id="SSF53323">
    <property type="entry name" value="Pyruvate-ferredoxin oxidoreductase, PFOR, domain III"/>
    <property type="match status" value="1"/>
</dbReference>
<dbReference type="PANTHER" id="PTHR42730">
    <property type="entry name" value="2-OXOGLUTARATE SYNTHASE SUBUNIT KORC"/>
    <property type="match status" value="1"/>
</dbReference>
<evidence type="ECO:0000313" key="3">
    <source>
        <dbReference type="EMBL" id="MBM7562808.1"/>
    </source>
</evidence>
<dbReference type="Pfam" id="PF01558">
    <property type="entry name" value="POR"/>
    <property type="match status" value="1"/>
</dbReference>
<protein>
    <submittedName>
        <fullName evidence="3">2-oxoglutarate ferredoxin oxidoreductase subunit gamma</fullName>
        <ecNumber evidence="3">1.2.7.3</ecNumber>
    </submittedName>
</protein>
<reference evidence="3 4" key="1">
    <citation type="submission" date="2021-01" db="EMBL/GenBank/DDBJ databases">
        <title>Genomic Encyclopedia of Type Strains, Phase IV (KMG-IV): sequencing the most valuable type-strain genomes for metagenomic binning, comparative biology and taxonomic classification.</title>
        <authorList>
            <person name="Goeker M."/>
        </authorList>
    </citation>
    <scope>NUCLEOTIDE SEQUENCE [LARGE SCALE GENOMIC DNA]</scope>
    <source>
        <strain evidence="3 4">DSM 24436</strain>
    </source>
</reference>
<dbReference type="GO" id="GO:0047553">
    <property type="term" value="F:2-oxoglutarate synthase activity"/>
    <property type="evidence" value="ECO:0007669"/>
    <property type="project" value="UniProtKB-EC"/>
</dbReference>
<dbReference type="PANTHER" id="PTHR42730:SF1">
    <property type="entry name" value="2-OXOGLUTARATE SYNTHASE SUBUNIT KORC"/>
    <property type="match status" value="1"/>
</dbReference>
<dbReference type="EMBL" id="JAFBDT010000031">
    <property type="protein sequence ID" value="MBM7562808.1"/>
    <property type="molecule type" value="Genomic_DNA"/>
</dbReference>
<keyword evidence="4" id="KW-1185">Reference proteome</keyword>
<proteinExistence type="predicted"/>
<dbReference type="InterPro" id="IPR052554">
    <property type="entry name" value="2-oxoglutarate_synth_KorC"/>
</dbReference>
<dbReference type="InterPro" id="IPR019752">
    <property type="entry name" value="Pyrv/ketoisovalerate_OxRed_cat"/>
</dbReference>
<accession>A0ABS2MTS3</accession>
<dbReference type="RefSeq" id="WP_204665234.1">
    <property type="nucleotide sequence ID" value="NZ_JAFBDT010000031.1"/>
</dbReference>